<dbReference type="KEGG" id="ehn:H9Q80_02715"/>
<sequence length="653" mass="76784">MDIKYCKKQLEALIAYKQISHIKDYITKQDEELIIKQADELLQQVFTFDKPWDMERCKIPYSFEKMDWNVQRNDDEEWCFMLNRMDYLNYLMLAGYLKDDKKYIEKGKALMFDWIDAHQKMEPSCSTRTLDTGIRIMNFMETLPYIYRAGILSDIELEKILSHIDQQIQYLKDHYLTKYTLSNWGSIQTCAIISTMPLYLSNYCENEIYKWARAEIETQFGIQVYDDGMQWEQSTMYHVEVLNYGMKALFYDRFYHNEELPVLKHQVEKLADALLYQATFDFHIETFGDSDRACIKDVMTRAASLYQNGVWKYGGYPQYDLESLYTFGVTEAIQYQKLPVIEPVKRIFDGEDSGMYTIRSDWSTQASFTMFTNGSLGSGHGHSDNLHVSIYHQGVPVLIDPGRYTYREDHPLRVILKSMPSHNSVIVDNKPSCIPSDSWGYQDFGIPGKNYVRHVDHMHYLEGNLFSHDPLQIWTRKLIVIDPSIWIIVDEVKEDGQHQIESYFHIDPNMKAEIQENRIILQGETKLYMYTKGEKEIETKPCSLRYNELLPHDVITLKDTFTNQYQNITILCATDIQVTPVDIYQNQDTPMSKDIACAYRFTMSDDESYTVAIFHKEIFKGKKICYCENMPFHAKCVVIHQHGNHKKLIRLRA</sequence>
<dbReference type="GO" id="GO:0016829">
    <property type="term" value="F:lyase activity"/>
    <property type="evidence" value="ECO:0007669"/>
    <property type="project" value="UniProtKB-KW"/>
</dbReference>
<evidence type="ECO:0000313" key="8">
    <source>
        <dbReference type="Proteomes" id="UP000515856"/>
    </source>
</evidence>
<dbReference type="InterPro" id="IPR008929">
    <property type="entry name" value="Chondroitin_lyas"/>
</dbReference>
<evidence type="ECO:0000256" key="3">
    <source>
        <dbReference type="ARBA" id="ARBA00022764"/>
    </source>
</evidence>
<evidence type="ECO:0000313" key="7">
    <source>
        <dbReference type="EMBL" id="QNM12883.1"/>
    </source>
</evidence>
<comment type="subcellular location">
    <subcellularLocation>
        <location evidence="1">Periplasm</location>
    </subcellularLocation>
</comment>
<proteinExistence type="predicted"/>
<keyword evidence="3" id="KW-0574">Periplasm</keyword>
<name>A0A7G9GQ01_9FIRM</name>
<dbReference type="PANTHER" id="PTHR39210">
    <property type="entry name" value="HEPARIN-SULFATE LYASE"/>
    <property type="match status" value="1"/>
</dbReference>
<accession>A0A7G9GQ01</accession>
<dbReference type="Proteomes" id="UP000515856">
    <property type="component" value="Chromosome"/>
</dbReference>
<dbReference type="EMBL" id="CP060636">
    <property type="protein sequence ID" value="QNM12883.1"/>
    <property type="molecule type" value="Genomic_DNA"/>
</dbReference>
<dbReference type="Pfam" id="PF07940">
    <property type="entry name" value="Hepar_II_III_C"/>
    <property type="match status" value="1"/>
</dbReference>
<dbReference type="Gene3D" id="2.70.98.70">
    <property type="match status" value="1"/>
</dbReference>
<keyword evidence="8" id="KW-1185">Reference proteome</keyword>
<dbReference type="RefSeq" id="WP_117454031.1">
    <property type="nucleotide sequence ID" value="NZ_CP060636.1"/>
</dbReference>
<dbReference type="AlphaFoldDB" id="A0A7G9GQ01"/>
<feature type="domain" description="Heparin-sulfate lyase N-terminal" evidence="6">
    <location>
        <begin position="17"/>
        <end position="306"/>
    </location>
</feature>
<dbReference type="PANTHER" id="PTHR39210:SF1">
    <property type="entry name" value="HEPARIN-SULFATE LYASE"/>
    <property type="match status" value="1"/>
</dbReference>
<dbReference type="SUPFAM" id="SSF48230">
    <property type="entry name" value="Chondroitin AC/alginate lyase"/>
    <property type="match status" value="1"/>
</dbReference>
<dbReference type="InterPro" id="IPR012480">
    <property type="entry name" value="Hepar_II_III_C"/>
</dbReference>
<keyword evidence="4 7" id="KW-0456">Lyase</keyword>
<dbReference type="Pfam" id="PF16889">
    <property type="entry name" value="Hepar_II_III_N"/>
    <property type="match status" value="1"/>
</dbReference>
<evidence type="ECO:0000256" key="1">
    <source>
        <dbReference type="ARBA" id="ARBA00004418"/>
    </source>
</evidence>
<keyword evidence="2" id="KW-0732">Signal</keyword>
<protein>
    <submittedName>
        <fullName evidence="7">Alginate lyase family protein</fullName>
    </submittedName>
</protein>
<evidence type="ECO:0000259" key="6">
    <source>
        <dbReference type="Pfam" id="PF16889"/>
    </source>
</evidence>
<organism evidence="7 8">
    <name type="scientific">[Eubacterium] hominis</name>
    <dbReference type="NCBI Taxonomy" id="2764325"/>
    <lineage>
        <taxon>Bacteria</taxon>
        <taxon>Bacillati</taxon>
        <taxon>Bacillota</taxon>
        <taxon>Erysipelotrichia</taxon>
        <taxon>Erysipelotrichales</taxon>
        <taxon>Erysipelotrichaceae</taxon>
        <taxon>Amedibacillus</taxon>
    </lineage>
</organism>
<dbReference type="InterPro" id="IPR031680">
    <property type="entry name" value="Hepar_II_III_N"/>
</dbReference>
<dbReference type="GO" id="GO:0042597">
    <property type="term" value="C:periplasmic space"/>
    <property type="evidence" value="ECO:0007669"/>
    <property type="project" value="UniProtKB-SubCell"/>
</dbReference>
<feature type="domain" description="Heparinase II/III-like C-terminal" evidence="5">
    <location>
        <begin position="344"/>
        <end position="547"/>
    </location>
</feature>
<evidence type="ECO:0000256" key="4">
    <source>
        <dbReference type="ARBA" id="ARBA00023239"/>
    </source>
</evidence>
<evidence type="ECO:0000256" key="2">
    <source>
        <dbReference type="ARBA" id="ARBA00022729"/>
    </source>
</evidence>
<evidence type="ECO:0000259" key="5">
    <source>
        <dbReference type="Pfam" id="PF07940"/>
    </source>
</evidence>
<dbReference type="Gene3D" id="1.50.10.100">
    <property type="entry name" value="Chondroitin AC/alginate lyase"/>
    <property type="match status" value="1"/>
</dbReference>
<gene>
    <name evidence="7" type="ORF">H9Q80_02715</name>
</gene>
<reference evidence="7 8" key="1">
    <citation type="submission" date="2020-08" db="EMBL/GenBank/DDBJ databases">
        <authorList>
            <person name="Liu C."/>
            <person name="Sun Q."/>
        </authorList>
    </citation>
    <scope>NUCLEOTIDE SEQUENCE [LARGE SCALE GENOMIC DNA]</scope>
    <source>
        <strain evidence="7 8">NSJ-61</strain>
    </source>
</reference>